<comment type="caution">
    <text evidence="1">The sequence shown here is derived from an EMBL/GenBank/DDBJ whole genome shotgun (WGS) entry which is preliminary data.</text>
</comment>
<gene>
    <name evidence="1" type="ORF">B9L23_08125</name>
</gene>
<sequence length="111" mass="13185">MNNIEKRLQEIQDRVQKASPGPWKVQEKIYEDGKEYLAERRIVTDYKHPQLKDVVGIVTLGICIYEPHYRVFIDKENAEFIAHAREDIPFLLNLVREQQKEIDRLQKLAHS</sequence>
<dbReference type="EMBL" id="NDYL01000001">
    <property type="protein sequence ID" value="OXB94819.1"/>
    <property type="molecule type" value="Genomic_DNA"/>
</dbReference>
<accession>A0A226QTS9</accession>
<evidence type="ECO:0000313" key="1">
    <source>
        <dbReference type="EMBL" id="OXB94819.1"/>
    </source>
</evidence>
<evidence type="ECO:0000313" key="2">
    <source>
        <dbReference type="Proteomes" id="UP000198394"/>
    </source>
</evidence>
<dbReference type="Proteomes" id="UP000198394">
    <property type="component" value="Unassembled WGS sequence"/>
</dbReference>
<reference evidence="1 2" key="1">
    <citation type="submission" date="2017-04" db="EMBL/GenBank/DDBJ databases">
        <title>The genome sequence of Parageobacillus galactosidasius DSM 18751.</title>
        <authorList>
            <person name="Ramaloko W.T."/>
            <person name="Koen N."/>
            <person name="Polliack S."/>
            <person name="Aliyu H."/>
            <person name="Lebre P."/>
            <person name="Mohr T."/>
            <person name="Oswald F."/>
            <person name="Zwick M."/>
            <person name="Neumann A."/>
            <person name="Syldatk C."/>
            <person name="Cowan D."/>
            <person name="De Maayer P."/>
        </authorList>
    </citation>
    <scope>NUCLEOTIDE SEQUENCE [LARGE SCALE GENOMIC DNA]</scope>
    <source>
        <strain evidence="1 2">DSM 18751</strain>
    </source>
</reference>
<keyword evidence="2" id="KW-1185">Reference proteome</keyword>
<name>A0A226QTS9_9BACL</name>
<protein>
    <submittedName>
        <fullName evidence="1">Uncharacterized protein</fullName>
    </submittedName>
</protein>
<dbReference type="RefSeq" id="WP_089097272.1">
    <property type="nucleotide sequence ID" value="NZ_NDYL01000001.1"/>
</dbReference>
<organism evidence="1 2">
    <name type="scientific">Parageobacillus galactosidasius</name>
    <dbReference type="NCBI Taxonomy" id="883812"/>
    <lineage>
        <taxon>Bacteria</taxon>
        <taxon>Bacillati</taxon>
        <taxon>Bacillota</taxon>
        <taxon>Bacilli</taxon>
        <taxon>Bacillales</taxon>
        <taxon>Anoxybacillaceae</taxon>
        <taxon>Parageobacillus</taxon>
    </lineage>
</organism>
<proteinExistence type="predicted"/>
<dbReference type="AlphaFoldDB" id="A0A226QTS9"/>